<dbReference type="SUPFAM" id="SSF103473">
    <property type="entry name" value="MFS general substrate transporter"/>
    <property type="match status" value="1"/>
</dbReference>
<dbReference type="PANTHER" id="PTHR42718">
    <property type="entry name" value="MAJOR FACILITATOR SUPERFAMILY MULTIDRUG TRANSPORTER MFSC"/>
    <property type="match status" value="1"/>
</dbReference>
<dbReference type="PRINTS" id="PR01036">
    <property type="entry name" value="TCRTETB"/>
</dbReference>
<dbReference type="eggNOG" id="COG2814">
    <property type="taxonomic scope" value="Bacteria"/>
</dbReference>
<dbReference type="STRING" id="584708.Apau_0788"/>
<feature type="domain" description="Major facilitator superfamily (MFS) profile" evidence="7">
    <location>
        <begin position="1"/>
        <end position="455"/>
    </location>
</feature>
<dbReference type="InterPro" id="IPR020846">
    <property type="entry name" value="MFS_dom"/>
</dbReference>
<dbReference type="RefSeq" id="WP_006300383.1">
    <property type="nucleotide sequence ID" value="NZ_CM001022.1"/>
</dbReference>
<feature type="transmembrane region" description="Helical" evidence="6">
    <location>
        <begin position="431"/>
        <end position="450"/>
    </location>
</feature>
<dbReference type="PROSITE" id="PS50850">
    <property type="entry name" value="MFS"/>
    <property type="match status" value="1"/>
</dbReference>
<feature type="transmembrane region" description="Helical" evidence="6">
    <location>
        <begin position="351"/>
        <end position="369"/>
    </location>
</feature>
<feature type="transmembrane region" description="Helical" evidence="6">
    <location>
        <begin position="263"/>
        <end position="286"/>
    </location>
</feature>
<evidence type="ECO:0000313" key="8">
    <source>
        <dbReference type="EMBL" id="EFQ23216.1"/>
    </source>
</evidence>
<sequence length="464" mass="48344">MVCVAFGAFMASLDGSIVNVSLPTIARVFRLGSGEAASVILSYLLSLSGCLLIFGRLGDVAGKRRVFLWGQGVFLLGSLACGLAPGLASLVAARFFQGVGGAMLTVSSYALISQVAPRDLLGWGIGILTTAVGLGATLGAPLGGFLTDWFSWRWVFYINLPVGAVSLYASHAYLQREGADRSPLDLRGLLRRFDVPGALFSFLGILLLVFGLNRGREEGWTSPLILGSLLGAGIALGLFALAERRHPEPLLDRELLGRRGFRVPVLGSLPGYLFIGGNTLLLPFFLQGAKGLSAQGCGFAMLLFSGVYMLLSGVGGRTSDRISPRILCAVSQVGAAGCCVLFASTLHVPGLLFPLLFLVGLGVANGFFYPPMGNLVLGGVPPEMRGSASGIFSVANRVCLTLGVCLYEALFSQWAPGGIEAPASALAGFRAAYLVAAALFVVGALWILLVPGKDALASTSPPSP</sequence>
<organism evidence="8 9">
    <name type="scientific">Aminomonas paucivorans DSM 12260</name>
    <dbReference type="NCBI Taxonomy" id="584708"/>
    <lineage>
        <taxon>Bacteria</taxon>
        <taxon>Thermotogati</taxon>
        <taxon>Synergistota</taxon>
        <taxon>Synergistia</taxon>
        <taxon>Synergistales</taxon>
        <taxon>Synergistaceae</taxon>
        <taxon>Aminomonas</taxon>
    </lineage>
</organism>
<dbReference type="HOGENOM" id="CLU_000960_28_3_0"/>
<gene>
    <name evidence="8" type="ORF">Apau_0788</name>
</gene>
<dbReference type="PaxDb" id="584708-Apau_0788"/>
<dbReference type="GO" id="GO:0016020">
    <property type="term" value="C:membrane"/>
    <property type="evidence" value="ECO:0007669"/>
    <property type="project" value="UniProtKB-SubCell"/>
</dbReference>
<evidence type="ECO:0000256" key="6">
    <source>
        <dbReference type="SAM" id="Phobius"/>
    </source>
</evidence>
<evidence type="ECO:0000256" key="2">
    <source>
        <dbReference type="ARBA" id="ARBA00022448"/>
    </source>
</evidence>
<proteinExistence type="predicted"/>
<feature type="transmembrane region" description="Helical" evidence="6">
    <location>
        <begin position="94"/>
        <end position="113"/>
    </location>
</feature>
<accession>E3CVG0</accession>
<dbReference type="Gene3D" id="1.20.1720.10">
    <property type="entry name" value="Multidrug resistance protein D"/>
    <property type="match status" value="1"/>
</dbReference>
<dbReference type="OrthoDB" id="102502at2"/>
<evidence type="ECO:0000256" key="4">
    <source>
        <dbReference type="ARBA" id="ARBA00022989"/>
    </source>
</evidence>
<evidence type="ECO:0000256" key="3">
    <source>
        <dbReference type="ARBA" id="ARBA00022692"/>
    </source>
</evidence>
<feature type="transmembrane region" description="Helical" evidence="6">
    <location>
        <begin position="195"/>
        <end position="212"/>
    </location>
</feature>
<feature type="transmembrane region" description="Helical" evidence="6">
    <location>
        <begin position="292"/>
        <end position="314"/>
    </location>
</feature>
<dbReference type="Gene3D" id="1.20.1250.20">
    <property type="entry name" value="MFS general substrate transporter like domains"/>
    <property type="match status" value="1"/>
</dbReference>
<feature type="transmembrane region" description="Helical" evidence="6">
    <location>
        <begin position="120"/>
        <end position="142"/>
    </location>
</feature>
<keyword evidence="5 6" id="KW-0472">Membrane</keyword>
<evidence type="ECO:0000256" key="5">
    <source>
        <dbReference type="ARBA" id="ARBA00023136"/>
    </source>
</evidence>
<dbReference type="Pfam" id="PF07690">
    <property type="entry name" value="MFS_1"/>
    <property type="match status" value="1"/>
</dbReference>
<reference evidence="8 9" key="1">
    <citation type="journal article" date="2010" name="Stand. Genomic Sci.">
        <title>Non-contiguous finished genome sequence of Aminomonas paucivorans type strain (GLU-3).</title>
        <authorList>
            <person name="Pitluck S."/>
            <person name="Yasawong M."/>
            <person name="Held B."/>
            <person name="Lapidus A."/>
            <person name="Nolan M."/>
            <person name="Copeland A."/>
            <person name="Lucas S."/>
            <person name="Del Rio T.G."/>
            <person name="Tice H."/>
            <person name="Cheng J.F."/>
            <person name="Chertkov O."/>
            <person name="Goodwin L."/>
            <person name="Tapia R."/>
            <person name="Han C."/>
            <person name="Liolios K."/>
            <person name="Ivanova N."/>
            <person name="Mavromatis K."/>
            <person name="Ovchinnikova G."/>
            <person name="Pati A."/>
            <person name="Chen A."/>
            <person name="Palaniappan K."/>
            <person name="Land M."/>
            <person name="Hauser L."/>
            <person name="Chang Y.J."/>
            <person name="Jeffries C.D."/>
            <person name="Pukall R."/>
            <person name="Spring S."/>
            <person name="Rohde M."/>
            <person name="Sikorski J."/>
            <person name="Goker M."/>
            <person name="Woyke T."/>
            <person name="Bristow J."/>
            <person name="Eisen J.A."/>
            <person name="Markowitz V."/>
            <person name="Hugenholtz P."/>
            <person name="Kyrpides N.C."/>
            <person name="Klenk H.P."/>
        </authorList>
    </citation>
    <scope>NUCLEOTIDE SEQUENCE [LARGE SCALE GENOMIC DNA]</scope>
    <source>
        <strain evidence="8 9">DSM 12260</strain>
    </source>
</reference>
<keyword evidence="9" id="KW-1185">Reference proteome</keyword>
<dbReference type="InterPro" id="IPR036259">
    <property type="entry name" value="MFS_trans_sf"/>
</dbReference>
<dbReference type="Proteomes" id="UP000005096">
    <property type="component" value="Chromosome"/>
</dbReference>
<dbReference type="EMBL" id="CM001022">
    <property type="protein sequence ID" value="EFQ23216.1"/>
    <property type="molecule type" value="Genomic_DNA"/>
</dbReference>
<keyword evidence="3 6" id="KW-0812">Transmembrane</keyword>
<dbReference type="GO" id="GO:0022857">
    <property type="term" value="F:transmembrane transporter activity"/>
    <property type="evidence" value="ECO:0007669"/>
    <property type="project" value="InterPro"/>
</dbReference>
<dbReference type="PANTHER" id="PTHR42718:SF9">
    <property type="entry name" value="MAJOR FACILITATOR SUPERFAMILY MULTIDRUG TRANSPORTER MFSC"/>
    <property type="match status" value="1"/>
</dbReference>
<feature type="transmembrane region" description="Helical" evidence="6">
    <location>
        <begin position="224"/>
        <end position="242"/>
    </location>
</feature>
<name>E3CVG0_9BACT</name>
<comment type="subcellular location">
    <subcellularLocation>
        <location evidence="1">Membrane</location>
        <topology evidence="1">Multi-pass membrane protein</topology>
    </subcellularLocation>
</comment>
<dbReference type="AlphaFoldDB" id="E3CVG0"/>
<evidence type="ECO:0000313" key="9">
    <source>
        <dbReference type="Proteomes" id="UP000005096"/>
    </source>
</evidence>
<feature type="transmembrane region" description="Helical" evidence="6">
    <location>
        <begin position="326"/>
        <end position="345"/>
    </location>
</feature>
<dbReference type="CDD" id="cd17321">
    <property type="entry name" value="MFS_MMR_MDR_like"/>
    <property type="match status" value="1"/>
</dbReference>
<evidence type="ECO:0000259" key="7">
    <source>
        <dbReference type="PROSITE" id="PS50850"/>
    </source>
</evidence>
<protein>
    <submittedName>
        <fullName evidence="8">Major facilitator superfamily MFS_1</fullName>
    </submittedName>
</protein>
<feature type="transmembrane region" description="Helical" evidence="6">
    <location>
        <begin position="154"/>
        <end position="174"/>
    </location>
</feature>
<evidence type="ECO:0000256" key="1">
    <source>
        <dbReference type="ARBA" id="ARBA00004141"/>
    </source>
</evidence>
<keyword evidence="2" id="KW-0813">Transport</keyword>
<feature type="transmembrane region" description="Helical" evidence="6">
    <location>
        <begin position="36"/>
        <end position="54"/>
    </location>
</feature>
<keyword evidence="4 6" id="KW-1133">Transmembrane helix</keyword>
<dbReference type="InterPro" id="IPR011701">
    <property type="entry name" value="MFS"/>
</dbReference>
<feature type="transmembrane region" description="Helical" evidence="6">
    <location>
        <begin position="66"/>
        <end position="88"/>
    </location>
</feature>
<feature type="transmembrane region" description="Helical" evidence="6">
    <location>
        <begin position="390"/>
        <end position="411"/>
    </location>
</feature>